<feature type="region of interest" description="Disordered" evidence="1">
    <location>
        <begin position="29"/>
        <end position="66"/>
    </location>
</feature>
<dbReference type="AlphaFoldDB" id="A0AAN9E5R8"/>
<proteinExistence type="predicted"/>
<evidence type="ECO:0000313" key="2">
    <source>
        <dbReference type="EMBL" id="KAK7246913.1"/>
    </source>
</evidence>
<accession>A0AAN9E5R8</accession>
<reference evidence="2 3" key="1">
    <citation type="submission" date="2024-01" db="EMBL/GenBank/DDBJ databases">
        <title>The genomes of 5 underutilized Papilionoideae crops provide insights into root nodulation and disease resistanc.</title>
        <authorList>
            <person name="Yuan L."/>
        </authorList>
    </citation>
    <scope>NUCLEOTIDE SEQUENCE [LARGE SCALE GENOMIC DNA]</scope>
    <source>
        <strain evidence="2">ZHUSHIDOU_FW_LH</strain>
        <tissue evidence="2">Leaf</tissue>
    </source>
</reference>
<dbReference type="EMBL" id="JAYWIO010000008">
    <property type="protein sequence ID" value="KAK7246913.1"/>
    <property type="molecule type" value="Genomic_DNA"/>
</dbReference>
<organism evidence="2 3">
    <name type="scientific">Crotalaria pallida</name>
    <name type="common">Smooth rattlebox</name>
    <name type="synonym">Crotalaria striata</name>
    <dbReference type="NCBI Taxonomy" id="3830"/>
    <lineage>
        <taxon>Eukaryota</taxon>
        <taxon>Viridiplantae</taxon>
        <taxon>Streptophyta</taxon>
        <taxon>Embryophyta</taxon>
        <taxon>Tracheophyta</taxon>
        <taxon>Spermatophyta</taxon>
        <taxon>Magnoliopsida</taxon>
        <taxon>eudicotyledons</taxon>
        <taxon>Gunneridae</taxon>
        <taxon>Pentapetalae</taxon>
        <taxon>rosids</taxon>
        <taxon>fabids</taxon>
        <taxon>Fabales</taxon>
        <taxon>Fabaceae</taxon>
        <taxon>Papilionoideae</taxon>
        <taxon>50 kb inversion clade</taxon>
        <taxon>genistoids sensu lato</taxon>
        <taxon>core genistoids</taxon>
        <taxon>Crotalarieae</taxon>
        <taxon>Crotalaria</taxon>
    </lineage>
</organism>
<sequence>MRLAILHIPKGMINNKAHVSNSEIMDCKREGESSSSSRFLLSKRKDSKQKKERKEKRGERKREKKRRGLASSLYFKTLFIVKMFDSISPYTLEVCKIPATFLLPLLPKILYPPNT</sequence>
<protein>
    <submittedName>
        <fullName evidence="2">Uncharacterized protein</fullName>
    </submittedName>
</protein>
<feature type="compositionally biased region" description="Basic residues" evidence="1">
    <location>
        <begin position="41"/>
        <end position="54"/>
    </location>
</feature>
<gene>
    <name evidence="2" type="ORF">RIF29_41784</name>
</gene>
<evidence type="ECO:0000256" key="1">
    <source>
        <dbReference type="SAM" id="MobiDB-lite"/>
    </source>
</evidence>
<evidence type="ECO:0000313" key="3">
    <source>
        <dbReference type="Proteomes" id="UP001372338"/>
    </source>
</evidence>
<comment type="caution">
    <text evidence="2">The sequence shown here is derived from an EMBL/GenBank/DDBJ whole genome shotgun (WGS) entry which is preliminary data.</text>
</comment>
<dbReference type="Proteomes" id="UP001372338">
    <property type="component" value="Unassembled WGS sequence"/>
</dbReference>
<keyword evidence="3" id="KW-1185">Reference proteome</keyword>
<name>A0AAN9E5R8_CROPI</name>